<feature type="compositionally biased region" description="Gly residues" evidence="8">
    <location>
        <begin position="500"/>
        <end position="514"/>
    </location>
</feature>
<evidence type="ECO:0000313" key="9">
    <source>
        <dbReference type="EMBL" id="MCW3797228.1"/>
    </source>
</evidence>
<keyword evidence="3" id="KW-0964">Secreted</keyword>
<dbReference type="EMBL" id="JAPDOB010000001">
    <property type="protein sequence ID" value="MCW3797228.1"/>
    <property type="molecule type" value="Genomic_DNA"/>
</dbReference>
<protein>
    <recommendedName>
        <fullName evidence="11">Calcium-binding protein</fullName>
    </recommendedName>
</protein>
<keyword evidence="5" id="KW-0677">Repeat</keyword>
<gene>
    <name evidence="9" type="ORF">OMW55_05320</name>
</gene>
<comment type="caution">
    <text evidence="9">The sequence shown here is derived from an EMBL/GenBank/DDBJ whole genome shotgun (WGS) entry which is preliminary data.</text>
</comment>
<keyword evidence="6" id="KW-0843">Virulence</keyword>
<keyword evidence="7" id="KW-0472">Membrane</keyword>
<evidence type="ECO:0000256" key="5">
    <source>
        <dbReference type="ARBA" id="ARBA00022737"/>
    </source>
</evidence>
<dbReference type="InterPro" id="IPR011049">
    <property type="entry name" value="Serralysin-like_metalloprot_C"/>
</dbReference>
<dbReference type="RefSeq" id="WP_319950655.1">
    <property type="nucleotide sequence ID" value="NZ_JAPDOB010000001.1"/>
</dbReference>
<feature type="region of interest" description="Disordered" evidence="8">
    <location>
        <begin position="300"/>
        <end position="333"/>
    </location>
</feature>
<feature type="non-terminal residue" evidence="9">
    <location>
        <position position="514"/>
    </location>
</feature>
<accession>A0ABT3JDS0</accession>
<dbReference type="SUPFAM" id="SSF51120">
    <property type="entry name" value="beta-Roll"/>
    <property type="match status" value="3"/>
</dbReference>
<comment type="subcellular location">
    <subcellularLocation>
        <location evidence="1">Membrane</location>
    </subcellularLocation>
    <subcellularLocation>
        <location evidence="2">Secreted</location>
    </subcellularLocation>
</comment>
<evidence type="ECO:0000256" key="7">
    <source>
        <dbReference type="ARBA" id="ARBA00023136"/>
    </source>
</evidence>
<evidence type="ECO:0000256" key="4">
    <source>
        <dbReference type="ARBA" id="ARBA00022656"/>
    </source>
</evidence>
<dbReference type="Proteomes" id="UP001526246">
    <property type="component" value="Unassembled WGS sequence"/>
</dbReference>
<keyword evidence="10" id="KW-1185">Reference proteome</keyword>
<feature type="region of interest" description="Disordered" evidence="8">
    <location>
        <begin position="457"/>
        <end position="514"/>
    </location>
</feature>
<feature type="compositionally biased region" description="Acidic residues" evidence="8">
    <location>
        <begin position="301"/>
        <end position="314"/>
    </location>
</feature>
<dbReference type="Pfam" id="PF00353">
    <property type="entry name" value="HemolysinCabind"/>
    <property type="match status" value="5"/>
</dbReference>
<evidence type="ECO:0000256" key="2">
    <source>
        <dbReference type="ARBA" id="ARBA00004613"/>
    </source>
</evidence>
<evidence type="ECO:0000256" key="6">
    <source>
        <dbReference type="ARBA" id="ARBA00023026"/>
    </source>
</evidence>
<organism evidence="9 10">
    <name type="scientific">Sphingomonas arvum</name>
    <dbReference type="NCBI Taxonomy" id="2992113"/>
    <lineage>
        <taxon>Bacteria</taxon>
        <taxon>Pseudomonadati</taxon>
        <taxon>Pseudomonadota</taxon>
        <taxon>Alphaproteobacteria</taxon>
        <taxon>Sphingomonadales</taxon>
        <taxon>Sphingomonadaceae</taxon>
        <taxon>Sphingomonas</taxon>
    </lineage>
</organism>
<evidence type="ECO:0000256" key="8">
    <source>
        <dbReference type="SAM" id="MobiDB-lite"/>
    </source>
</evidence>
<evidence type="ECO:0008006" key="11">
    <source>
        <dbReference type="Google" id="ProtNLM"/>
    </source>
</evidence>
<evidence type="ECO:0000313" key="10">
    <source>
        <dbReference type="Proteomes" id="UP001526246"/>
    </source>
</evidence>
<name>A0ABT3JDS0_9SPHN</name>
<dbReference type="Gene3D" id="2.150.10.10">
    <property type="entry name" value="Serralysin-like metalloprotease, C-terminal"/>
    <property type="match status" value="4"/>
</dbReference>
<dbReference type="PANTHER" id="PTHR38340:SF1">
    <property type="entry name" value="S-LAYER PROTEIN"/>
    <property type="match status" value="1"/>
</dbReference>
<evidence type="ECO:0000256" key="3">
    <source>
        <dbReference type="ARBA" id="ARBA00022525"/>
    </source>
</evidence>
<dbReference type="PRINTS" id="PR01488">
    <property type="entry name" value="RTXTOXINA"/>
</dbReference>
<dbReference type="InterPro" id="IPR001343">
    <property type="entry name" value="Hemolysn_Ca-bd"/>
</dbReference>
<evidence type="ECO:0000256" key="1">
    <source>
        <dbReference type="ARBA" id="ARBA00004370"/>
    </source>
</evidence>
<feature type="compositionally biased region" description="Gly residues" evidence="8">
    <location>
        <begin position="317"/>
        <end position="333"/>
    </location>
</feature>
<dbReference type="PRINTS" id="PR00313">
    <property type="entry name" value="CABNDNGRPT"/>
</dbReference>
<dbReference type="InterPro" id="IPR018511">
    <property type="entry name" value="Hemolysin-typ_Ca-bd_CS"/>
</dbReference>
<feature type="compositionally biased region" description="Acidic residues" evidence="8">
    <location>
        <begin position="484"/>
        <end position="497"/>
    </location>
</feature>
<reference evidence="9 10" key="1">
    <citation type="submission" date="2022-10" db="EMBL/GenBank/DDBJ databases">
        <title>Sphingomonas sp.</title>
        <authorList>
            <person name="Jin C."/>
        </authorList>
    </citation>
    <scope>NUCLEOTIDE SEQUENCE [LARGE SCALE GENOMIC DNA]</scope>
    <source>
        <strain evidence="9 10">BN140010</strain>
    </source>
</reference>
<dbReference type="PANTHER" id="PTHR38340">
    <property type="entry name" value="S-LAYER PROTEIN"/>
    <property type="match status" value="1"/>
</dbReference>
<sequence length="514" mass="50904">MAIGSTSGDDFLAGTTGDDIIDGLEGNDTIFGLSGNDSLSGGDGNDTINPGLGADLVDGGSGDDIVYFSDVGFGSAVGLGAIDGGAGFDTVDLRGVSSVTVGTIFDGSNYVLGFYIGSQRYTVRNVERLQLGEGSQSVFLPPSDTSTLEIRAGGGADDFSGTVGKRLFGETGNDKFFLSGTFGGSIIPGYIDGGADTDTISLNIGFNVDLAAGTASAGQAFYELVSIENVVAHADSVVYGDEGANLLTVSELFDSSSAQVRLYGRGGDDALSGSLGSDVLDGGMGDDVVLGEAGNDRLAGDEGDDLLDGGDGDDVLNGGGGNDNLHGGIGNDQLEGGAGNDYLSGGGGDDTAYFSGSQSDYEIVAIAGGAFTVRDKRAGSPDGLDYVAATTDKLHFNGDNTTLILPGSPGIQTGGPLVNGTAGDDALGGTTGDDSVYGGDGDDEIWTDTGNDFISGGNGGDQLSGAGGNDTILGEAGNDRLAGDEGDDLLDGGDGDDVLNGGGGNDNLHGGIGN</sequence>
<proteinExistence type="predicted"/>
<dbReference type="PROSITE" id="PS00330">
    <property type="entry name" value="HEMOLYSIN_CALCIUM"/>
    <property type="match status" value="7"/>
</dbReference>
<dbReference type="InterPro" id="IPR003995">
    <property type="entry name" value="RTX_toxin_determinant-A"/>
</dbReference>
<dbReference type="InterPro" id="IPR050557">
    <property type="entry name" value="RTX_toxin/Mannuronan_C5-epim"/>
</dbReference>
<keyword evidence="4" id="KW-0800">Toxin</keyword>
<feature type="compositionally biased region" description="Gly residues" evidence="8">
    <location>
        <begin position="457"/>
        <end position="468"/>
    </location>
</feature>